<dbReference type="Gene3D" id="3.30.70.890">
    <property type="entry name" value="GHMP kinase, C-terminal domain"/>
    <property type="match status" value="1"/>
</dbReference>
<dbReference type="KEGG" id="hgn:E6W36_12750"/>
<dbReference type="SUPFAM" id="SSF55060">
    <property type="entry name" value="GHMP Kinase, C-terminal domain"/>
    <property type="match status" value="1"/>
</dbReference>
<evidence type="ECO:0000313" key="1">
    <source>
        <dbReference type="EMBL" id="QCI80063.1"/>
    </source>
</evidence>
<name>A0A4D7CA45_9SPHN</name>
<accession>A0A4D7CA45</accession>
<organism evidence="1 2">
    <name type="scientific">Hankyongella ginsenosidimutans</name>
    <dbReference type="NCBI Taxonomy" id="1763828"/>
    <lineage>
        <taxon>Bacteria</taxon>
        <taxon>Pseudomonadati</taxon>
        <taxon>Pseudomonadota</taxon>
        <taxon>Alphaproteobacteria</taxon>
        <taxon>Sphingomonadales</taxon>
        <taxon>Sphingomonadaceae</taxon>
        <taxon>Hankyongella</taxon>
    </lineage>
</organism>
<evidence type="ECO:0008006" key="3">
    <source>
        <dbReference type="Google" id="ProtNLM"/>
    </source>
</evidence>
<keyword evidence="2" id="KW-1185">Reference proteome</keyword>
<proteinExistence type="predicted"/>
<evidence type="ECO:0000313" key="2">
    <source>
        <dbReference type="Proteomes" id="UP000298714"/>
    </source>
</evidence>
<sequence>MRLVKHLPRPGVGETLTPTTLDAQPWVLLVKPPQPMPTPAVFGAYKASAAPFTAHLADIRREAWCLSEISALHNDLAVPACQLNPDLGRQLALLAQTPEVQLSRLSGSGPTSFALYPDALSAQAAKSAFSPPFRMSGQRYAAYSNGWPVIYRFLDGARMRD</sequence>
<protein>
    <recommendedName>
        <fullName evidence="3">GHMP kinase C-terminal domain-containing protein</fullName>
    </recommendedName>
</protein>
<dbReference type="EMBL" id="CP039704">
    <property type="protein sequence ID" value="QCI80063.1"/>
    <property type="molecule type" value="Genomic_DNA"/>
</dbReference>
<gene>
    <name evidence="1" type="ORF">E6W36_12750</name>
</gene>
<reference evidence="2" key="1">
    <citation type="submission" date="2019-04" db="EMBL/GenBank/DDBJ databases">
        <title>Complete genome sequence of Sphingomonas sp. W1-2-3.</title>
        <authorList>
            <person name="Im W.T."/>
        </authorList>
    </citation>
    <scope>NUCLEOTIDE SEQUENCE [LARGE SCALE GENOMIC DNA]</scope>
    <source>
        <strain evidence="2">W1-2-3</strain>
    </source>
</reference>
<dbReference type="Proteomes" id="UP000298714">
    <property type="component" value="Chromosome"/>
</dbReference>
<dbReference type="AlphaFoldDB" id="A0A4D7CA45"/>
<dbReference type="InterPro" id="IPR036554">
    <property type="entry name" value="GHMP_kinase_C_sf"/>
</dbReference>